<feature type="compositionally biased region" description="Basic and acidic residues" evidence="1">
    <location>
        <begin position="189"/>
        <end position="212"/>
    </location>
</feature>
<feature type="region of interest" description="Disordered" evidence="1">
    <location>
        <begin position="156"/>
        <end position="212"/>
    </location>
</feature>
<dbReference type="EMBL" id="CP060010">
    <property type="protein sequence ID" value="QTN35383.1"/>
    <property type="molecule type" value="Genomic_DNA"/>
</dbReference>
<sequence>MMQTSKFLVKNLSVAALVAGLSVTAAHAVDVVDPVSGDTVEISTLDFTTLSRSDIRDIRDQLSELGYTDDEAKEAIGTEISADFGALEVTDPETGETVTLDEIDFSTLSGSEAREIAAELREAGISGGAVRSAIRSERREDIGAVEVVDPVTGETVTMAELDRSELSEEDRENIREQLEDLGVEAGRGGGDDERPGRGGDRGGRDGGRGGDR</sequence>
<evidence type="ECO:0000313" key="4">
    <source>
        <dbReference type="Proteomes" id="UP000665026"/>
    </source>
</evidence>
<gene>
    <name evidence="3" type="ORF">HZ995_12970</name>
</gene>
<dbReference type="RefSeq" id="WP_209356080.1">
    <property type="nucleotide sequence ID" value="NZ_CP060010.1"/>
</dbReference>
<reference evidence="3" key="1">
    <citation type="submission" date="2020-07" db="EMBL/GenBank/DDBJ databases">
        <title>Genome sequences of bacteria associated with the marine, planktonic diatom Thalassiosira profunda strain ECT2AJA-044.</title>
        <authorList>
            <person name="Gargas C.B."/>
            <person name="Roberts W.R."/>
            <person name="Alverson A.J."/>
        </authorList>
    </citation>
    <scope>NUCLEOTIDE SEQUENCE</scope>
    <source>
        <strain evidence="3">ECT2AJA-044</strain>
    </source>
</reference>
<evidence type="ECO:0000256" key="2">
    <source>
        <dbReference type="SAM" id="SignalP"/>
    </source>
</evidence>
<accession>A0A975I6R7</accession>
<name>A0A975I6R7_9RHOB</name>
<organism evidence="3 4">
    <name type="scientific">Cognatishimia activa</name>
    <dbReference type="NCBI Taxonomy" id="1715691"/>
    <lineage>
        <taxon>Bacteria</taxon>
        <taxon>Pseudomonadati</taxon>
        <taxon>Pseudomonadota</taxon>
        <taxon>Alphaproteobacteria</taxon>
        <taxon>Rhodobacterales</taxon>
        <taxon>Paracoccaceae</taxon>
        <taxon>Cognatishimia</taxon>
    </lineage>
</organism>
<dbReference type="KEGG" id="cact:HZ995_12970"/>
<dbReference type="Proteomes" id="UP000665026">
    <property type="component" value="Chromosome"/>
</dbReference>
<feature type="chain" id="PRO_5037311397" evidence="2">
    <location>
        <begin position="29"/>
        <end position="212"/>
    </location>
</feature>
<evidence type="ECO:0000313" key="3">
    <source>
        <dbReference type="EMBL" id="QTN35383.1"/>
    </source>
</evidence>
<evidence type="ECO:0000256" key="1">
    <source>
        <dbReference type="SAM" id="MobiDB-lite"/>
    </source>
</evidence>
<keyword evidence="2" id="KW-0732">Signal</keyword>
<dbReference type="AlphaFoldDB" id="A0A975I6R7"/>
<feature type="signal peptide" evidence="2">
    <location>
        <begin position="1"/>
        <end position="28"/>
    </location>
</feature>
<feature type="compositionally biased region" description="Basic and acidic residues" evidence="1">
    <location>
        <begin position="160"/>
        <end position="178"/>
    </location>
</feature>
<proteinExistence type="predicted"/>
<protein>
    <submittedName>
        <fullName evidence="3">Uncharacterized protein</fullName>
    </submittedName>
</protein>